<comment type="similarity">
    <text evidence="7 8">Belongs to the cytochrome b5 family.</text>
</comment>
<dbReference type="PANTHER" id="PTHR19359">
    <property type="entry name" value="CYTOCHROME B5"/>
    <property type="match status" value="1"/>
</dbReference>
<evidence type="ECO:0000256" key="6">
    <source>
        <dbReference type="ARBA" id="ARBA00023136"/>
    </source>
</evidence>
<dbReference type="InterPro" id="IPR050668">
    <property type="entry name" value="Cytochrome_b5"/>
</dbReference>
<evidence type="ECO:0000259" key="9">
    <source>
        <dbReference type="PROSITE" id="PS50255"/>
    </source>
</evidence>
<gene>
    <name evidence="10" type="ORF">M5K25_022662</name>
</gene>
<dbReference type="FunFam" id="3.10.120.10:FF:000002">
    <property type="entry name" value="Cytochrome b5 type B"/>
    <property type="match status" value="1"/>
</dbReference>
<dbReference type="PROSITE" id="PS50255">
    <property type="entry name" value="CYTOCHROME_B5_2"/>
    <property type="match status" value="1"/>
</dbReference>
<dbReference type="Proteomes" id="UP001552299">
    <property type="component" value="Unassembled WGS sequence"/>
</dbReference>
<feature type="transmembrane region" description="Helical" evidence="8">
    <location>
        <begin position="114"/>
        <end position="134"/>
    </location>
</feature>
<keyword evidence="3 8" id="KW-0812">Transmembrane</keyword>
<dbReference type="EMBL" id="JANQDX010000017">
    <property type="protein sequence ID" value="KAL0908185.1"/>
    <property type="molecule type" value="Genomic_DNA"/>
</dbReference>
<dbReference type="PROSITE" id="PS00191">
    <property type="entry name" value="CYTOCHROME_B5_1"/>
    <property type="match status" value="1"/>
</dbReference>
<keyword evidence="11" id="KW-1185">Reference proteome</keyword>
<comment type="caution">
    <text evidence="10">The sequence shown here is derived from an EMBL/GenBank/DDBJ whole genome shotgun (WGS) entry which is preliminary data.</text>
</comment>
<dbReference type="GO" id="GO:0020037">
    <property type="term" value="F:heme binding"/>
    <property type="evidence" value="ECO:0007669"/>
    <property type="project" value="UniProtKB-UniRule"/>
</dbReference>
<comment type="subcellular location">
    <subcellularLocation>
        <location evidence="1">Membrane</location>
    </subcellularLocation>
</comment>
<evidence type="ECO:0000256" key="8">
    <source>
        <dbReference type="RuleBase" id="RU362121"/>
    </source>
</evidence>
<dbReference type="SUPFAM" id="SSF55856">
    <property type="entry name" value="Cytochrome b5-like heme/steroid binding domain"/>
    <property type="match status" value="1"/>
</dbReference>
<keyword evidence="5 8" id="KW-0408">Iron</keyword>
<dbReference type="Gene3D" id="3.10.120.10">
    <property type="entry name" value="Cytochrome b5-like heme/steroid binding domain"/>
    <property type="match status" value="1"/>
</dbReference>
<dbReference type="SMART" id="SM01117">
    <property type="entry name" value="Cyt-b5"/>
    <property type="match status" value="1"/>
</dbReference>
<evidence type="ECO:0000256" key="2">
    <source>
        <dbReference type="ARBA" id="ARBA00022617"/>
    </source>
</evidence>
<reference evidence="10 11" key="1">
    <citation type="journal article" date="2024" name="Plant Biotechnol. J.">
        <title>Dendrobium thyrsiflorum genome and its molecular insights into genes involved in important horticultural traits.</title>
        <authorList>
            <person name="Chen B."/>
            <person name="Wang J.Y."/>
            <person name="Zheng P.J."/>
            <person name="Li K.L."/>
            <person name="Liang Y.M."/>
            <person name="Chen X.F."/>
            <person name="Zhang C."/>
            <person name="Zhao X."/>
            <person name="He X."/>
            <person name="Zhang G.Q."/>
            <person name="Liu Z.J."/>
            <person name="Xu Q."/>
        </authorList>
    </citation>
    <scope>NUCLEOTIDE SEQUENCE [LARGE SCALE GENOMIC DNA]</scope>
    <source>
        <strain evidence="10">GZMU011</strain>
    </source>
</reference>
<keyword evidence="2 8" id="KW-0349">Heme</keyword>
<dbReference type="InterPro" id="IPR036400">
    <property type="entry name" value="Cyt_B5-like_heme/steroid_sf"/>
</dbReference>
<dbReference type="Pfam" id="PF00173">
    <property type="entry name" value="Cyt-b5"/>
    <property type="match status" value="1"/>
</dbReference>
<evidence type="ECO:0000256" key="1">
    <source>
        <dbReference type="ARBA" id="ARBA00004370"/>
    </source>
</evidence>
<dbReference type="InterPro" id="IPR018506">
    <property type="entry name" value="Cyt_B5_heme-BS"/>
</dbReference>
<dbReference type="PRINTS" id="PR00363">
    <property type="entry name" value="CYTOCHROMEB5"/>
</dbReference>
<protein>
    <recommendedName>
        <fullName evidence="9">Cytochrome b5 heme-binding domain-containing protein</fullName>
    </recommendedName>
</protein>
<evidence type="ECO:0000256" key="5">
    <source>
        <dbReference type="ARBA" id="ARBA00023004"/>
    </source>
</evidence>
<evidence type="ECO:0000256" key="7">
    <source>
        <dbReference type="ARBA" id="ARBA00038168"/>
    </source>
</evidence>
<dbReference type="GO" id="GO:0046872">
    <property type="term" value="F:metal ion binding"/>
    <property type="evidence" value="ECO:0007669"/>
    <property type="project" value="UniProtKB-UniRule"/>
</dbReference>
<dbReference type="AlphaFoldDB" id="A0ABD0U6K1"/>
<organism evidence="10 11">
    <name type="scientific">Dendrobium thyrsiflorum</name>
    <name type="common">Pinecone-like raceme dendrobium</name>
    <name type="synonym">Orchid</name>
    <dbReference type="NCBI Taxonomy" id="117978"/>
    <lineage>
        <taxon>Eukaryota</taxon>
        <taxon>Viridiplantae</taxon>
        <taxon>Streptophyta</taxon>
        <taxon>Embryophyta</taxon>
        <taxon>Tracheophyta</taxon>
        <taxon>Spermatophyta</taxon>
        <taxon>Magnoliopsida</taxon>
        <taxon>Liliopsida</taxon>
        <taxon>Asparagales</taxon>
        <taxon>Orchidaceae</taxon>
        <taxon>Epidendroideae</taxon>
        <taxon>Malaxideae</taxon>
        <taxon>Dendrobiinae</taxon>
        <taxon>Dendrobium</taxon>
    </lineage>
</organism>
<proteinExistence type="inferred from homology"/>
<sequence>MLASETFSFSEISTHTSKDDCWLIIHGKVYDVSNFLEDHPGGYDVLLQAAANGDATQSFEEVAHGSSATSMMEGFLIGSVHVDGLPKEKQARATDPFFAHKPQKIKQATSSTSFMDNLLHLLTLALALANWYYFTYINVNA</sequence>
<dbReference type="InterPro" id="IPR001199">
    <property type="entry name" value="Cyt_B5-like_heme/steroid-bd"/>
</dbReference>
<evidence type="ECO:0000313" key="11">
    <source>
        <dbReference type="Proteomes" id="UP001552299"/>
    </source>
</evidence>
<keyword evidence="4 8" id="KW-0479">Metal-binding</keyword>
<name>A0ABD0U6K1_DENTH</name>
<keyword evidence="8" id="KW-1133">Transmembrane helix</keyword>
<dbReference type="GO" id="GO:0016020">
    <property type="term" value="C:membrane"/>
    <property type="evidence" value="ECO:0007669"/>
    <property type="project" value="UniProtKB-SubCell"/>
</dbReference>
<feature type="domain" description="Cytochrome b5 heme-binding" evidence="9">
    <location>
        <begin position="4"/>
        <end position="81"/>
    </location>
</feature>
<dbReference type="PANTHER" id="PTHR19359:SF101">
    <property type="entry name" value="CYTOCHROME B5-LIKE HEME_STEROID BINDING DOMAIN CONTAINING PROTEIN, EXPRESSED"/>
    <property type="match status" value="1"/>
</dbReference>
<accession>A0ABD0U6K1</accession>
<evidence type="ECO:0000256" key="4">
    <source>
        <dbReference type="ARBA" id="ARBA00022723"/>
    </source>
</evidence>
<evidence type="ECO:0000256" key="3">
    <source>
        <dbReference type="ARBA" id="ARBA00022692"/>
    </source>
</evidence>
<evidence type="ECO:0000313" key="10">
    <source>
        <dbReference type="EMBL" id="KAL0908185.1"/>
    </source>
</evidence>
<keyword evidence="6 8" id="KW-0472">Membrane</keyword>